<keyword evidence="6 9" id="KW-1133">Transmembrane helix</keyword>
<keyword evidence="2" id="KW-1003">Cell membrane</keyword>
<dbReference type="PANTHER" id="PTHR33908:SF3">
    <property type="entry name" value="UNDECAPRENYL PHOSPHATE-ALPHA-4-AMINO-4-DEOXY-L-ARABINOSE ARABINOSYL TRANSFERASE"/>
    <property type="match status" value="1"/>
</dbReference>
<feature type="transmembrane region" description="Helical" evidence="9">
    <location>
        <begin position="386"/>
        <end position="406"/>
    </location>
</feature>
<dbReference type="PANTHER" id="PTHR33908">
    <property type="entry name" value="MANNOSYLTRANSFERASE YKCB-RELATED"/>
    <property type="match status" value="1"/>
</dbReference>
<evidence type="ECO:0000256" key="3">
    <source>
        <dbReference type="ARBA" id="ARBA00022676"/>
    </source>
</evidence>
<gene>
    <name evidence="12" type="ORF">MHL29_01365</name>
</gene>
<keyword evidence="5 9" id="KW-0812">Transmembrane</keyword>
<feature type="transmembrane region" description="Helical" evidence="9">
    <location>
        <begin position="468"/>
        <end position="486"/>
    </location>
</feature>
<feature type="region of interest" description="Disordered" evidence="8">
    <location>
        <begin position="1"/>
        <end position="27"/>
    </location>
</feature>
<feature type="transmembrane region" description="Helical" evidence="9">
    <location>
        <begin position="418"/>
        <end position="436"/>
    </location>
</feature>
<dbReference type="InterPro" id="IPR050297">
    <property type="entry name" value="LipidA_mod_glycosyltrf_83"/>
</dbReference>
<feature type="region of interest" description="Disordered" evidence="8">
    <location>
        <begin position="500"/>
        <end position="551"/>
    </location>
</feature>
<feature type="transmembrane region" description="Helical" evidence="9">
    <location>
        <begin position="210"/>
        <end position="238"/>
    </location>
</feature>
<comment type="caution">
    <text evidence="12">The sequence shown here is derived from an EMBL/GenBank/DDBJ whole genome shotgun (WGS) entry which is preliminary data.</text>
</comment>
<evidence type="ECO:0000256" key="2">
    <source>
        <dbReference type="ARBA" id="ARBA00022475"/>
    </source>
</evidence>
<feature type="transmembrane region" description="Helical" evidence="9">
    <location>
        <begin position="442"/>
        <end position="461"/>
    </location>
</feature>
<dbReference type="RefSeq" id="WP_239261597.1">
    <property type="nucleotide sequence ID" value="NZ_JAKRCV010000002.1"/>
</dbReference>
<sequence length="679" mass="69735">MTISTLRRSARGLAAPRTAPREQPTAATPYTQGRAARLWRGPAEDPSWARPSLVILLCATATFYLYDLTSSGWANAFYSAAVQAGSESWKAFFYGSSDAASAITVDKPPASLWVMALSVRIFGLSSFAILLPEVLMGVASVGVLYATIKRHFGAAAGLIAGATLALTPVATLMFRFNNPDALLVLLMTLGAWATVKAVDESRARWLVATGVLLGFGFLTKTLQVFLVLPAFALAYLLAADTTLGRRIQHLLAAGLAMVLSAGWWVAIVELVPASARPYIGGSQTNSFLELTFGYNGFGRLTGDETGSVGGGNGWGQTGLTRLFDPEIGGQISWLLPSALLLLVTGLVMRGRLPRTDGRRAQLVVWGGWLVITALTFSLMAGIFHAYYTVALAPAVAAVVAIGATLAWERRDRFGMTTLAAATAIASAWSFVLLARSADFLPWLRWVVVVLGLAAALLMLVLDRIHASAVKVVAGAALVAVLAGPAACSAQTVTTAHTGSIVTAGPSTGSGMGGPGGGRGGTPPQGAANGATGTTNGPTTGRGGMGGGMGGGMSGLLDASTPSTEVVSALSADADRYTWVAAAVGSQNAAGLQLATGQPVMALGGFNGTDPSPTLAQFQAYVASGQIHYLLASGGMGAMGGSSTETSTTSQILAWAAASYQTVSIDGTTFYDLTQPLAAS</sequence>
<evidence type="ECO:0000313" key="12">
    <source>
        <dbReference type="EMBL" id="MCG7320546.1"/>
    </source>
</evidence>
<evidence type="ECO:0000256" key="5">
    <source>
        <dbReference type="ARBA" id="ARBA00022692"/>
    </source>
</evidence>
<dbReference type="Pfam" id="PF13231">
    <property type="entry name" value="PMT_2"/>
    <property type="match status" value="1"/>
</dbReference>
<keyword evidence="7 9" id="KW-0472">Membrane</keyword>
<feature type="domain" description="Glycosyltransferase RgtA/B/C/D-like" evidence="10">
    <location>
        <begin position="106"/>
        <end position="263"/>
    </location>
</feature>
<evidence type="ECO:0000256" key="6">
    <source>
        <dbReference type="ARBA" id="ARBA00022989"/>
    </source>
</evidence>
<feature type="transmembrane region" description="Helical" evidence="9">
    <location>
        <begin position="331"/>
        <end position="350"/>
    </location>
</feature>
<dbReference type="Proteomes" id="UP001521931">
    <property type="component" value="Unassembled WGS sequence"/>
</dbReference>
<dbReference type="InterPro" id="IPR038731">
    <property type="entry name" value="RgtA/B/C-like"/>
</dbReference>
<feature type="transmembrane region" description="Helical" evidence="9">
    <location>
        <begin position="362"/>
        <end position="380"/>
    </location>
</feature>
<keyword evidence="13" id="KW-1185">Reference proteome</keyword>
<evidence type="ECO:0000256" key="1">
    <source>
        <dbReference type="ARBA" id="ARBA00004651"/>
    </source>
</evidence>
<feature type="transmembrane region" description="Helical" evidence="9">
    <location>
        <begin position="121"/>
        <end position="146"/>
    </location>
</feature>
<dbReference type="EMBL" id="JAKRCV010000002">
    <property type="protein sequence ID" value="MCG7320546.1"/>
    <property type="molecule type" value="Genomic_DNA"/>
</dbReference>
<feature type="compositionally biased region" description="Low complexity" evidence="8">
    <location>
        <begin position="523"/>
        <end position="538"/>
    </location>
</feature>
<evidence type="ECO:0000256" key="4">
    <source>
        <dbReference type="ARBA" id="ARBA00022679"/>
    </source>
</evidence>
<feature type="compositionally biased region" description="Gly residues" evidence="8">
    <location>
        <begin position="539"/>
        <end position="551"/>
    </location>
</feature>
<feature type="compositionally biased region" description="Gly residues" evidence="8">
    <location>
        <begin position="507"/>
        <end position="522"/>
    </location>
</feature>
<feature type="transmembrane region" description="Helical" evidence="9">
    <location>
        <begin position="250"/>
        <end position="268"/>
    </location>
</feature>
<evidence type="ECO:0000256" key="7">
    <source>
        <dbReference type="ARBA" id="ARBA00023136"/>
    </source>
</evidence>
<evidence type="ECO:0000313" key="13">
    <source>
        <dbReference type="Proteomes" id="UP001521931"/>
    </source>
</evidence>
<proteinExistence type="predicted"/>
<evidence type="ECO:0000259" key="11">
    <source>
        <dbReference type="Pfam" id="PF24878"/>
    </source>
</evidence>
<protein>
    <submittedName>
        <fullName evidence="12">Glycosyltransferase family 39 protein</fullName>
    </submittedName>
</protein>
<comment type="subcellular location">
    <subcellularLocation>
        <location evidence="1">Cell membrane</location>
        <topology evidence="1">Multi-pass membrane protein</topology>
    </subcellularLocation>
</comment>
<keyword evidence="3" id="KW-0328">Glycosyltransferase</keyword>
<keyword evidence="4" id="KW-0808">Transferase</keyword>
<evidence type="ECO:0000256" key="9">
    <source>
        <dbReference type="SAM" id="Phobius"/>
    </source>
</evidence>
<accession>A0ABS9PY31</accession>
<dbReference type="InterPro" id="IPR056785">
    <property type="entry name" value="YkcA/B-like_C"/>
</dbReference>
<evidence type="ECO:0000259" key="10">
    <source>
        <dbReference type="Pfam" id="PF13231"/>
    </source>
</evidence>
<reference evidence="12 13" key="1">
    <citation type="submission" date="2022-02" db="EMBL/GenBank/DDBJ databases">
        <title>Uncovering new skin microbiome diversity through culturing and metagenomics.</title>
        <authorList>
            <person name="Conlan S."/>
            <person name="Deming C."/>
            <person name="Nisc Comparative Sequencing Program N."/>
            <person name="Segre J.A."/>
        </authorList>
    </citation>
    <scope>NUCLEOTIDE SEQUENCE [LARGE SCALE GENOMIC DNA]</scope>
    <source>
        <strain evidence="12 13">ACRQZ</strain>
    </source>
</reference>
<dbReference type="Pfam" id="PF24878">
    <property type="entry name" value="YkcB_C"/>
    <property type="match status" value="1"/>
</dbReference>
<evidence type="ECO:0000256" key="8">
    <source>
        <dbReference type="SAM" id="MobiDB-lite"/>
    </source>
</evidence>
<name>A0ABS9PY31_9MICO</name>
<feature type="domain" description="Putative mannosyltransferase YkcA/B-like C-terminal" evidence="11">
    <location>
        <begin position="566"/>
        <end position="654"/>
    </location>
</feature>
<organism evidence="12 13">
    <name type="scientific">Arsenicicoccus bolidensis</name>
    <dbReference type="NCBI Taxonomy" id="229480"/>
    <lineage>
        <taxon>Bacteria</taxon>
        <taxon>Bacillati</taxon>
        <taxon>Actinomycetota</taxon>
        <taxon>Actinomycetes</taxon>
        <taxon>Micrococcales</taxon>
        <taxon>Intrasporangiaceae</taxon>
        <taxon>Arsenicicoccus</taxon>
    </lineage>
</organism>
<feature type="transmembrane region" description="Helical" evidence="9">
    <location>
        <begin position="152"/>
        <end position="174"/>
    </location>
</feature>